<dbReference type="OrthoDB" id="9815002at2"/>
<proteinExistence type="inferred from homology"/>
<comment type="caution">
    <text evidence="3">The sequence shown here is derived from an EMBL/GenBank/DDBJ whole genome shotgun (WGS) entry which is preliminary data.</text>
</comment>
<dbReference type="PANTHER" id="PTHR37423:SF2">
    <property type="entry name" value="MEMBRANE-BOUND LYTIC MUREIN TRANSGLYCOSYLASE C"/>
    <property type="match status" value="1"/>
</dbReference>
<dbReference type="PROSITE" id="PS00922">
    <property type="entry name" value="TRANSGLYCOSYLASE"/>
    <property type="match status" value="1"/>
</dbReference>
<dbReference type="Gene3D" id="1.10.530.10">
    <property type="match status" value="1"/>
</dbReference>
<dbReference type="InterPro" id="IPR023346">
    <property type="entry name" value="Lysozyme-like_dom_sf"/>
</dbReference>
<reference evidence="3 4" key="1">
    <citation type="submission" date="2019-09" db="EMBL/GenBank/DDBJ databases">
        <title>Whole genome sequences of isolates from the Mars Exploration Rovers.</title>
        <authorList>
            <person name="Seuylemezian A."/>
            <person name="Vaishampayan P."/>
        </authorList>
    </citation>
    <scope>NUCLEOTIDE SEQUENCE [LARGE SCALE GENOMIC DNA]</scope>
    <source>
        <strain evidence="3 4">MER_TA_151</strain>
    </source>
</reference>
<dbReference type="AlphaFoldDB" id="A0A5J5HX47"/>
<dbReference type="PANTHER" id="PTHR37423">
    <property type="entry name" value="SOLUBLE LYTIC MUREIN TRANSGLYCOSYLASE-RELATED"/>
    <property type="match status" value="1"/>
</dbReference>
<evidence type="ECO:0000313" key="3">
    <source>
        <dbReference type="EMBL" id="KAA9027571.1"/>
    </source>
</evidence>
<dbReference type="GO" id="GO:0000270">
    <property type="term" value="P:peptidoglycan metabolic process"/>
    <property type="evidence" value="ECO:0007669"/>
    <property type="project" value="InterPro"/>
</dbReference>
<dbReference type="SUPFAM" id="SSF53955">
    <property type="entry name" value="Lysozyme-like"/>
    <property type="match status" value="1"/>
</dbReference>
<organism evidence="3 4">
    <name type="scientific">Niallia endozanthoxylica</name>
    <dbReference type="NCBI Taxonomy" id="2036016"/>
    <lineage>
        <taxon>Bacteria</taxon>
        <taxon>Bacillati</taxon>
        <taxon>Bacillota</taxon>
        <taxon>Bacilli</taxon>
        <taxon>Bacillales</taxon>
        <taxon>Bacillaceae</taxon>
        <taxon>Niallia</taxon>
    </lineage>
</organism>
<accession>A0A5J5HX47</accession>
<dbReference type="InterPro" id="IPR008258">
    <property type="entry name" value="Transglycosylase_SLT_dom_1"/>
</dbReference>
<feature type="domain" description="Transglycosylase SLT" evidence="2">
    <location>
        <begin position="82"/>
        <end position="190"/>
    </location>
</feature>
<gene>
    <name evidence="3" type="ORF">F4V44_06115</name>
</gene>
<sequence>MNVNQIKVMLELQALQNLNFKSKANSDQTSLFYNILNSLTPTEGTLTTAETGNTSATRVNTLSILPKQLTKLSISNDNFENIINDAAETYQIPAKLIKAVIQQESNFNPNAISSAGAGGLMQLMPKTAKSLGVENVFDPYQNIMGGSKYLSQMLKKYNGNTELALAAYNAGPGNVDKYQGIPPFKETQNYVQKVKSHYLA</sequence>
<dbReference type="GO" id="GO:0016020">
    <property type="term" value="C:membrane"/>
    <property type="evidence" value="ECO:0007669"/>
    <property type="project" value="InterPro"/>
</dbReference>
<keyword evidence="4" id="KW-1185">Reference proteome</keyword>
<dbReference type="InterPro" id="IPR000189">
    <property type="entry name" value="Transglyc_AS"/>
</dbReference>
<protein>
    <submittedName>
        <fullName evidence="3">Lytic transglycosylase domain-containing protein</fullName>
    </submittedName>
</protein>
<evidence type="ECO:0000259" key="2">
    <source>
        <dbReference type="Pfam" id="PF01464"/>
    </source>
</evidence>
<dbReference type="Proteomes" id="UP000326671">
    <property type="component" value="Unassembled WGS sequence"/>
</dbReference>
<dbReference type="CDD" id="cd00254">
    <property type="entry name" value="LT-like"/>
    <property type="match status" value="1"/>
</dbReference>
<comment type="similarity">
    <text evidence="1">Belongs to the transglycosylase Slt family.</text>
</comment>
<dbReference type="GO" id="GO:0008933">
    <property type="term" value="F:peptidoglycan lytic transglycosylase activity"/>
    <property type="evidence" value="ECO:0007669"/>
    <property type="project" value="InterPro"/>
</dbReference>
<dbReference type="EMBL" id="VYKL01000013">
    <property type="protein sequence ID" value="KAA9027571.1"/>
    <property type="molecule type" value="Genomic_DNA"/>
</dbReference>
<dbReference type="Pfam" id="PF01464">
    <property type="entry name" value="SLT"/>
    <property type="match status" value="1"/>
</dbReference>
<evidence type="ECO:0000313" key="4">
    <source>
        <dbReference type="Proteomes" id="UP000326671"/>
    </source>
</evidence>
<dbReference type="RefSeq" id="WP_150439109.1">
    <property type="nucleotide sequence ID" value="NZ_VYKL01000013.1"/>
</dbReference>
<name>A0A5J5HX47_9BACI</name>
<evidence type="ECO:0000256" key="1">
    <source>
        <dbReference type="ARBA" id="ARBA00007734"/>
    </source>
</evidence>